<organism evidence="2 3">
    <name type="scientific">Pleurodeles waltl</name>
    <name type="common">Iberian ribbed newt</name>
    <dbReference type="NCBI Taxonomy" id="8319"/>
    <lineage>
        <taxon>Eukaryota</taxon>
        <taxon>Metazoa</taxon>
        <taxon>Chordata</taxon>
        <taxon>Craniata</taxon>
        <taxon>Vertebrata</taxon>
        <taxon>Euteleostomi</taxon>
        <taxon>Amphibia</taxon>
        <taxon>Batrachia</taxon>
        <taxon>Caudata</taxon>
        <taxon>Salamandroidea</taxon>
        <taxon>Salamandridae</taxon>
        <taxon>Pleurodelinae</taxon>
        <taxon>Pleurodeles</taxon>
    </lineage>
</organism>
<comment type="caution">
    <text evidence="2">The sequence shown here is derived from an EMBL/GenBank/DDBJ whole genome shotgun (WGS) entry which is preliminary data.</text>
</comment>
<sequence>MRTRRGRAPVAWALRARPSESEPGRRWSGQLEAGRLFPSPKEGHGASLSGGIDSILEERLHHLGIGTRDRFSSQIH</sequence>
<dbReference type="AlphaFoldDB" id="A0AAV7Q6Z5"/>
<feature type="region of interest" description="Disordered" evidence="1">
    <location>
        <begin position="17"/>
        <end position="50"/>
    </location>
</feature>
<gene>
    <name evidence="2" type="ORF">NDU88_002544</name>
</gene>
<dbReference type="Proteomes" id="UP001066276">
    <property type="component" value="Chromosome 6"/>
</dbReference>
<keyword evidence="3" id="KW-1185">Reference proteome</keyword>
<evidence type="ECO:0000313" key="3">
    <source>
        <dbReference type="Proteomes" id="UP001066276"/>
    </source>
</evidence>
<accession>A0AAV7Q6Z5</accession>
<evidence type="ECO:0000256" key="1">
    <source>
        <dbReference type="SAM" id="MobiDB-lite"/>
    </source>
</evidence>
<evidence type="ECO:0000313" key="2">
    <source>
        <dbReference type="EMBL" id="KAJ1136126.1"/>
    </source>
</evidence>
<proteinExistence type="predicted"/>
<name>A0AAV7Q6Z5_PLEWA</name>
<protein>
    <submittedName>
        <fullName evidence="2">Uncharacterized protein</fullName>
    </submittedName>
</protein>
<reference evidence="2" key="1">
    <citation type="journal article" date="2022" name="bioRxiv">
        <title>Sequencing and chromosome-scale assembly of the giantPleurodeles waltlgenome.</title>
        <authorList>
            <person name="Brown T."/>
            <person name="Elewa A."/>
            <person name="Iarovenko S."/>
            <person name="Subramanian E."/>
            <person name="Araus A.J."/>
            <person name="Petzold A."/>
            <person name="Susuki M."/>
            <person name="Suzuki K.-i.T."/>
            <person name="Hayashi T."/>
            <person name="Toyoda A."/>
            <person name="Oliveira C."/>
            <person name="Osipova E."/>
            <person name="Leigh N.D."/>
            <person name="Simon A."/>
            <person name="Yun M.H."/>
        </authorList>
    </citation>
    <scope>NUCLEOTIDE SEQUENCE</scope>
    <source>
        <strain evidence="2">20211129_DDA</strain>
        <tissue evidence="2">Liver</tissue>
    </source>
</reference>
<dbReference type="EMBL" id="JANPWB010000010">
    <property type="protein sequence ID" value="KAJ1136126.1"/>
    <property type="molecule type" value="Genomic_DNA"/>
</dbReference>